<dbReference type="CDD" id="cd13128">
    <property type="entry name" value="MATE_Wzx_like"/>
    <property type="match status" value="1"/>
</dbReference>
<keyword evidence="2" id="KW-1003">Cell membrane</keyword>
<dbReference type="Pfam" id="PF01943">
    <property type="entry name" value="Polysacc_synt"/>
    <property type="match status" value="1"/>
</dbReference>
<evidence type="ECO:0000256" key="1">
    <source>
        <dbReference type="ARBA" id="ARBA00004651"/>
    </source>
</evidence>
<reference evidence="7 8" key="1">
    <citation type="journal article" date="2017" name="ISME J.">
        <title>Energy and carbon metabolisms in a deep terrestrial subsurface fluid microbial community.</title>
        <authorList>
            <person name="Momper L."/>
            <person name="Jungbluth S.P."/>
            <person name="Lee M.D."/>
            <person name="Amend J.P."/>
        </authorList>
    </citation>
    <scope>NUCLEOTIDE SEQUENCE [LARGE SCALE GENOMIC DNA]</scope>
    <source>
        <strain evidence="7">SURF_26</strain>
    </source>
</reference>
<evidence type="ECO:0000256" key="2">
    <source>
        <dbReference type="ARBA" id="ARBA00022475"/>
    </source>
</evidence>
<feature type="transmembrane region" description="Helical" evidence="6">
    <location>
        <begin position="379"/>
        <end position="399"/>
    </location>
</feature>
<feature type="transmembrane region" description="Helical" evidence="6">
    <location>
        <begin position="349"/>
        <end position="367"/>
    </location>
</feature>
<sequence>MSDMSASDKRSLKRMLIKDSAFMYLSNMSVTASRFLLVIILARMTGPEQFGLLQLAITAVSFVALFLDCKADDALIRFLSEYYTTGNIAGARTLVRLGYCMNVVLGVLCFSVVFIGAALLAQHVFHDAQGIVLVRLYAAGFAATFFDRTALAALQSMKCFKLISLLTLASAFIKLVLPVVCIPYGLIGITIGYSAAHVLSALVTIAGASVVARRQYPHSGKGTPVMDELRKIYRFVIHSTISSTFKSVMSYVDVLILGFFGSATDVGYYKFALAFTSIFGLISSPVNNVIYPTLTRLWVQKDFVMYKKILVKLTKYKALFLIPSAAATVILTPFIIRLTVGQEFMPAKYAIYIIIWAVILVNIFSWVKSVLLSWEKPQVSAIGNFGIVCLMTALSYFFVPRWGYIGSSVTYAISYGAGIIFYLIVVIRLSRSALSPPTQ</sequence>
<organism evidence="7 8">
    <name type="scientific">Candidatus Auribacter fodinae</name>
    <dbReference type="NCBI Taxonomy" id="2093366"/>
    <lineage>
        <taxon>Bacteria</taxon>
        <taxon>Pseudomonadati</taxon>
        <taxon>Candidatus Auribacterota</taxon>
        <taxon>Candidatus Auribacteria</taxon>
        <taxon>Candidatus Auribacterales</taxon>
        <taxon>Candidatus Auribacteraceae</taxon>
        <taxon>Candidatus Auribacter</taxon>
    </lineage>
</organism>
<dbReference type="EMBL" id="QZJZ01000071">
    <property type="protein sequence ID" value="RJP58125.1"/>
    <property type="molecule type" value="Genomic_DNA"/>
</dbReference>
<keyword evidence="3 6" id="KW-0812">Transmembrane</keyword>
<dbReference type="PANTHER" id="PTHR30250">
    <property type="entry name" value="PST FAMILY PREDICTED COLANIC ACID TRANSPORTER"/>
    <property type="match status" value="1"/>
</dbReference>
<comment type="caution">
    <text evidence="7">The sequence shown here is derived from an EMBL/GenBank/DDBJ whole genome shotgun (WGS) entry which is preliminary data.</text>
</comment>
<evidence type="ECO:0000313" key="8">
    <source>
        <dbReference type="Proteomes" id="UP000266426"/>
    </source>
</evidence>
<evidence type="ECO:0000256" key="3">
    <source>
        <dbReference type="ARBA" id="ARBA00022692"/>
    </source>
</evidence>
<feature type="transmembrane region" description="Helical" evidence="6">
    <location>
        <begin position="318"/>
        <end position="337"/>
    </location>
</feature>
<evidence type="ECO:0000256" key="4">
    <source>
        <dbReference type="ARBA" id="ARBA00022989"/>
    </source>
</evidence>
<evidence type="ECO:0000313" key="7">
    <source>
        <dbReference type="EMBL" id="RJP58125.1"/>
    </source>
</evidence>
<gene>
    <name evidence="7" type="ORF">C4541_08840</name>
</gene>
<keyword evidence="4 6" id="KW-1133">Transmembrane helix</keyword>
<feature type="transmembrane region" description="Helical" evidence="6">
    <location>
        <begin position="131"/>
        <end position="150"/>
    </location>
</feature>
<evidence type="ECO:0000256" key="6">
    <source>
        <dbReference type="SAM" id="Phobius"/>
    </source>
</evidence>
<feature type="transmembrane region" description="Helical" evidence="6">
    <location>
        <begin position="411"/>
        <end position="429"/>
    </location>
</feature>
<dbReference type="Proteomes" id="UP000266426">
    <property type="component" value="Unassembled WGS sequence"/>
</dbReference>
<dbReference type="PANTHER" id="PTHR30250:SF11">
    <property type="entry name" value="O-ANTIGEN TRANSPORTER-RELATED"/>
    <property type="match status" value="1"/>
</dbReference>
<feature type="transmembrane region" description="Helical" evidence="6">
    <location>
        <begin position="50"/>
        <end position="67"/>
    </location>
</feature>
<feature type="transmembrane region" description="Helical" evidence="6">
    <location>
        <begin position="272"/>
        <end position="297"/>
    </location>
</feature>
<feature type="transmembrane region" description="Helical" evidence="6">
    <location>
        <begin position="162"/>
        <end position="185"/>
    </location>
</feature>
<keyword evidence="5 6" id="KW-0472">Membrane</keyword>
<evidence type="ECO:0000256" key="5">
    <source>
        <dbReference type="ARBA" id="ARBA00023136"/>
    </source>
</evidence>
<feature type="transmembrane region" description="Helical" evidence="6">
    <location>
        <begin position="232"/>
        <end position="252"/>
    </location>
</feature>
<dbReference type="AlphaFoldDB" id="A0A3A4QW04"/>
<proteinExistence type="predicted"/>
<dbReference type="InterPro" id="IPR002797">
    <property type="entry name" value="Polysacc_synth"/>
</dbReference>
<protein>
    <submittedName>
        <fullName evidence="7">Flippase</fullName>
    </submittedName>
</protein>
<dbReference type="GO" id="GO:0005886">
    <property type="term" value="C:plasma membrane"/>
    <property type="evidence" value="ECO:0007669"/>
    <property type="project" value="UniProtKB-SubCell"/>
</dbReference>
<comment type="subcellular location">
    <subcellularLocation>
        <location evidence="1">Cell membrane</location>
        <topology evidence="1">Multi-pass membrane protein</topology>
    </subcellularLocation>
</comment>
<dbReference type="InterPro" id="IPR050833">
    <property type="entry name" value="Poly_Biosynth_Transport"/>
</dbReference>
<name>A0A3A4QW04_9BACT</name>
<feature type="transmembrane region" description="Helical" evidence="6">
    <location>
        <begin position="191"/>
        <end position="212"/>
    </location>
</feature>
<accession>A0A3A4QW04</accession>
<feature type="transmembrane region" description="Helical" evidence="6">
    <location>
        <begin position="21"/>
        <end position="44"/>
    </location>
</feature>
<feature type="transmembrane region" description="Helical" evidence="6">
    <location>
        <begin position="99"/>
        <end position="125"/>
    </location>
</feature>